<comment type="caution">
    <text evidence="1">The sequence shown here is derived from an EMBL/GenBank/DDBJ whole genome shotgun (WGS) entry which is preliminary data.</text>
</comment>
<gene>
    <name evidence="1" type="ORF">LJ207_09800</name>
</gene>
<dbReference type="AlphaFoldDB" id="A0AAW4X1C3"/>
<reference evidence="1 2" key="1">
    <citation type="submission" date="2021-10" db="EMBL/GenBank/DDBJ databases">
        <authorList>
            <person name="Grouzdev D.S."/>
            <person name="Pantiukh K.S."/>
            <person name="Krutkina M.S."/>
        </authorList>
    </citation>
    <scope>NUCLEOTIDE SEQUENCE [LARGE SCALE GENOMIC DNA]</scope>
    <source>
        <strain evidence="1 2">Z-7514</strain>
    </source>
</reference>
<dbReference type="RefSeq" id="WP_229346317.1">
    <property type="nucleotide sequence ID" value="NZ_JAJFAT010000014.1"/>
</dbReference>
<keyword evidence="2" id="KW-1185">Reference proteome</keyword>
<organism evidence="1 2">
    <name type="scientific">Halanaerobium polyolivorans</name>
    <dbReference type="NCBI Taxonomy" id="2886943"/>
    <lineage>
        <taxon>Bacteria</taxon>
        <taxon>Bacillati</taxon>
        <taxon>Bacillota</taxon>
        <taxon>Clostridia</taxon>
        <taxon>Halanaerobiales</taxon>
        <taxon>Halanaerobiaceae</taxon>
        <taxon>Halanaerobium</taxon>
    </lineage>
</organism>
<evidence type="ECO:0000313" key="1">
    <source>
        <dbReference type="EMBL" id="MCC3145616.1"/>
    </source>
</evidence>
<name>A0AAW4X1C3_9FIRM</name>
<dbReference type="Proteomes" id="UP001199296">
    <property type="component" value="Unassembled WGS sequence"/>
</dbReference>
<dbReference type="EMBL" id="JAJFAT010000014">
    <property type="protein sequence ID" value="MCC3145616.1"/>
    <property type="molecule type" value="Genomic_DNA"/>
</dbReference>
<evidence type="ECO:0000313" key="2">
    <source>
        <dbReference type="Proteomes" id="UP001199296"/>
    </source>
</evidence>
<sequence length="377" mass="44454">MISYKLDNYLEQLNKQVISMDQGLAYNPEFRATKKMHDYPSRKAQLIRSLYYGELEASPYNAEIIFKSLLSRQGERWQNFGESPEDYTDIMILGRELLNKSGVLAEKLEKIEQLIKANNGHLLDIEESEFQKYKEKLPQSADSTTYLFIDDQTLKYIPHSLEKLGRFFSSKDIVFSDQLEHHFPGWEYFVYGFVEAGKKHLEELFAELEDKNIKEIITISGQSQYLLNHFADKLAIEHNFRIINILDILEKIKAEQSLYLYAGSFYTRYLNYSNKINNLADCNQESKIKAAVEFLPLYRKGARLNQVNIWQFPLCAEYELFLFPEELRTAILEDGLKQIQRSIHKKLLLFDPYAYQALKNYGYEEEFVYFTDLIEVW</sequence>
<proteinExistence type="predicted"/>
<protein>
    <submittedName>
        <fullName evidence="1">Uncharacterized protein</fullName>
    </submittedName>
</protein>
<accession>A0AAW4X1C3</accession>